<name>A0A2K9V7E9_9VIRU</name>
<dbReference type="InterPro" id="IPR036770">
    <property type="entry name" value="Ankyrin_rpt-contain_sf"/>
</dbReference>
<dbReference type="EMBL" id="MG779310">
    <property type="protein sequence ID" value="AUV58147.1"/>
    <property type="molecule type" value="Genomic_DNA"/>
</dbReference>
<organism evidence="1">
    <name type="scientific">Bandra megavirus</name>
    <dbReference type="NCBI Taxonomy" id="2071566"/>
    <lineage>
        <taxon>Viruses</taxon>
        <taxon>Varidnaviria</taxon>
        <taxon>Bamfordvirae</taxon>
        <taxon>Nucleocytoviricota</taxon>
        <taxon>Megaviricetes</taxon>
        <taxon>Imitervirales</taxon>
        <taxon>Mimiviridae</taxon>
        <taxon>Megamimivirinae</taxon>
        <taxon>Megavirus</taxon>
    </lineage>
</organism>
<protein>
    <submittedName>
        <fullName evidence="1">Uncharacterized protein</fullName>
    </submittedName>
</protein>
<dbReference type="PROSITE" id="PS50088">
    <property type="entry name" value="ANK_REPEAT"/>
    <property type="match status" value="1"/>
</dbReference>
<dbReference type="Pfam" id="PF12796">
    <property type="entry name" value="Ank_2"/>
    <property type="match status" value="1"/>
</dbReference>
<dbReference type="Gene3D" id="1.25.40.20">
    <property type="entry name" value="Ankyrin repeat-containing domain"/>
    <property type="match status" value="1"/>
</dbReference>
<evidence type="ECO:0000313" key="1">
    <source>
        <dbReference type="EMBL" id="AUV58147.1"/>
    </source>
</evidence>
<dbReference type="SMART" id="SM00248">
    <property type="entry name" value="ANK"/>
    <property type="match status" value="4"/>
</dbReference>
<reference evidence="1" key="1">
    <citation type="submission" date="2018-01" db="EMBL/GenBank/DDBJ databases">
        <title>Draft genome sequence of Bandra megavirus.</title>
        <authorList>
            <person name="Chatterjee A."/>
            <person name="Yadav R."/>
            <person name="Kondabagil K."/>
        </authorList>
    </citation>
    <scope>NUCLEOTIDE SEQUENCE</scope>
    <source>
        <strain evidence="1">KK-1</strain>
    </source>
</reference>
<dbReference type="SUPFAM" id="SSF48403">
    <property type="entry name" value="Ankyrin repeat"/>
    <property type="match status" value="1"/>
</dbReference>
<dbReference type="InterPro" id="IPR002110">
    <property type="entry name" value="Ankyrin_rpt"/>
</dbReference>
<proteinExistence type="predicted"/>
<sequence>MKKINAFDKKTTFEFSGLLFFPSFMSNNIFFNNIYDTIIRDDIDAFKNNMMEEYITYNDYEIYRMAIHNQAIQITQWFFLNGISINECNHFAICSASIANKKFLQYIIDCGADVNYDNNFPLMYAGFNNNIDNIKLLLNNGALFDEINFLDLIRYHINHKNFDIFKFLVDIDNEIFINNTEIINHCVQCNLSNYVKILLEIGANVNNIDVDDLKYAIRKKNMSFDLLKLLSDYDFDFSVLNNFSAKETEYLDLLENQGVNMKFIALLS</sequence>
<accession>A0A2K9V7E9</accession>